<dbReference type="EMBL" id="CAJOBE010009500">
    <property type="protein sequence ID" value="CAF4086325.1"/>
    <property type="molecule type" value="Genomic_DNA"/>
</dbReference>
<feature type="non-terminal residue" evidence="1">
    <location>
        <position position="1"/>
    </location>
</feature>
<sequence>GCYSSIQLLLNFLESIIDLNQIIGLKLGQFHHPDFISILYNRLPQLHSLRIPETLYTKLQMLDFRNIRSLNICDWLTNIDRMIFMFPSIKCLCIRSITFEHMRQVIELLKETLINITFRHINQELQEKIVKWLYDYFDKHRQFSYDIDEHMNLHIWLSDLMV</sequence>
<gene>
    <name evidence="1" type="ORF">FNK824_LOCUS30649</name>
</gene>
<evidence type="ECO:0000313" key="1">
    <source>
        <dbReference type="EMBL" id="CAF4086325.1"/>
    </source>
</evidence>
<dbReference type="AlphaFoldDB" id="A0A819UU81"/>
<protein>
    <submittedName>
        <fullName evidence="1">Uncharacterized protein</fullName>
    </submittedName>
</protein>
<name>A0A819UU81_9BILA</name>
<dbReference type="Proteomes" id="UP000663874">
    <property type="component" value="Unassembled WGS sequence"/>
</dbReference>
<proteinExistence type="predicted"/>
<reference evidence="1" key="1">
    <citation type="submission" date="2021-02" db="EMBL/GenBank/DDBJ databases">
        <authorList>
            <person name="Nowell W R."/>
        </authorList>
    </citation>
    <scope>NUCLEOTIDE SEQUENCE</scope>
</reference>
<comment type="caution">
    <text evidence="1">The sequence shown here is derived from an EMBL/GenBank/DDBJ whole genome shotgun (WGS) entry which is preliminary data.</text>
</comment>
<organism evidence="1 2">
    <name type="scientific">Rotaria sordida</name>
    <dbReference type="NCBI Taxonomy" id="392033"/>
    <lineage>
        <taxon>Eukaryota</taxon>
        <taxon>Metazoa</taxon>
        <taxon>Spiralia</taxon>
        <taxon>Gnathifera</taxon>
        <taxon>Rotifera</taxon>
        <taxon>Eurotatoria</taxon>
        <taxon>Bdelloidea</taxon>
        <taxon>Philodinida</taxon>
        <taxon>Philodinidae</taxon>
        <taxon>Rotaria</taxon>
    </lineage>
</organism>
<evidence type="ECO:0000313" key="2">
    <source>
        <dbReference type="Proteomes" id="UP000663874"/>
    </source>
</evidence>
<accession>A0A819UU81</accession>